<keyword evidence="2" id="KW-1185">Reference proteome</keyword>
<sequence>MNQSIIFADEQRISADRQAVHFDAQQSGVMIPCFVAIADLQKHHQGELTSEKAILDVFSQYRFDYEDLAQEAIEAEDINERGEVWVS</sequence>
<dbReference type="AlphaFoldDB" id="A0A1E5C276"/>
<name>A0A1E5C276_9GAMM</name>
<dbReference type="Gene3D" id="3.30.160.140">
    <property type="entry name" value="Shew3726-like"/>
    <property type="match status" value="1"/>
</dbReference>
<dbReference type="Pfam" id="PF07369">
    <property type="entry name" value="DUF1488"/>
    <property type="match status" value="1"/>
</dbReference>
<dbReference type="EMBL" id="AJWN02000081">
    <property type="protein sequence ID" value="OEE59589.1"/>
    <property type="molecule type" value="Genomic_DNA"/>
</dbReference>
<dbReference type="InterPro" id="IPR036692">
    <property type="entry name" value="Shew3726-like_sf"/>
</dbReference>
<comment type="caution">
    <text evidence="1">The sequence shown here is derived from an EMBL/GenBank/DDBJ whole genome shotgun (WGS) entry which is preliminary data.</text>
</comment>
<dbReference type="RefSeq" id="WP_016960953.1">
    <property type="nucleotide sequence ID" value="NZ_AJWN02000081.1"/>
</dbReference>
<reference evidence="1 2" key="1">
    <citation type="journal article" date="2012" name="Science">
        <title>Ecological populations of bacteria act as socially cohesive units of antibiotic production and resistance.</title>
        <authorList>
            <person name="Cordero O.X."/>
            <person name="Wildschutte H."/>
            <person name="Kirkup B."/>
            <person name="Proehl S."/>
            <person name="Ngo L."/>
            <person name="Hussain F."/>
            <person name="Le Roux F."/>
            <person name="Mincer T."/>
            <person name="Polz M.F."/>
        </authorList>
    </citation>
    <scope>NUCLEOTIDE SEQUENCE [LARGE SCALE GENOMIC DNA]</scope>
    <source>
        <strain evidence="1 2">FF-454</strain>
    </source>
</reference>
<evidence type="ECO:0000313" key="2">
    <source>
        <dbReference type="Proteomes" id="UP000095039"/>
    </source>
</evidence>
<dbReference type="InterPro" id="IPR009962">
    <property type="entry name" value="DUF1488"/>
</dbReference>
<gene>
    <name evidence="1" type="ORF">A1OK_13910</name>
</gene>
<accession>A0A1E5C276</accession>
<organism evidence="1 2">
    <name type="scientific">Enterovibrio norvegicus FF-454</name>
    <dbReference type="NCBI Taxonomy" id="1185651"/>
    <lineage>
        <taxon>Bacteria</taxon>
        <taxon>Pseudomonadati</taxon>
        <taxon>Pseudomonadota</taxon>
        <taxon>Gammaproteobacteria</taxon>
        <taxon>Vibrionales</taxon>
        <taxon>Vibrionaceae</taxon>
        <taxon>Enterovibrio</taxon>
    </lineage>
</organism>
<dbReference type="SUPFAM" id="SSF160272">
    <property type="entry name" value="Shew3726-like"/>
    <property type="match status" value="1"/>
</dbReference>
<dbReference type="Proteomes" id="UP000095039">
    <property type="component" value="Unassembled WGS sequence"/>
</dbReference>
<proteinExistence type="predicted"/>
<protein>
    <submittedName>
        <fullName evidence="1">Transcriptional regulator</fullName>
    </submittedName>
</protein>
<evidence type="ECO:0000313" key="1">
    <source>
        <dbReference type="EMBL" id="OEE59589.1"/>
    </source>
</evidence>